<protein>
    <recommendedName>
        <fullName evidence="7">Xylanolytic transcriptional activator regulatory domain-containing protein</fullName>
    </recommendedName>
</protein>
<feature type="region of interest" description="Disordered" evidence="6">
    <location>
        <begin position="1"/>
        <end position="73"/>
    </location>
</feature>
<keyword evidence="3" id="KW-0805">Transcription regulation</keyword>
<feature type="domain" description="Xylanolytic transcriptional activator regulatory" evidence="7">
    <location>
        <begin position="125"/>
        <end position="294"/>
    </location>
</feature>
<accession>A0ABR1NL79</accession>
<name>A0ABR1NL79_9PEZI</name>
<dbReference type="EMBL" id="JBBPBF010000002">
    <property type="protein sequence ID" value="KAK7615161.1"/>
    <property type="molecule type" value="Genomic_DNA"/>
</dbReference>
<evidence type="ECO:0000256" key="5">
    <source>
        <dbReference type="ARBA" id="ARBA00023242"/>
    </source>
</evidence>
<dbReference type="CDD" id="cd12148">
    <property type="entry name" value="fungal_TF_MHR"/>
    <property type="match status" value="1"/>
</dbReference>
<evidence type="ECO:0000259" key="7">
    <source>
        <dbReference type="Pfam" id="PF04082"/>
    </source>
</evidence>
<feature type="compositionally biased region" description="Polar residues" evidence="6">
    <location>
        <begin position="47"/>
        <end position="73"/>
    </location>
</feature>
<keyword evidence="4" id="KW-0804">Transcription</keyword>
<feature type="compositionally biased region" description="Basic and acidic residues" evidence="6">
    <location>
        <begin position="1"/>
        <end position="10"/>
    </location>
</feature>
<keyword evidence="1" id="KW-0479">Metal-binding</keyword>
<reference evidence="8 9" key="1">
    <citation type="submission" date="2024-04" db="EMBL/GenBank/DDBJ databases">
        <title>Phyllosticta paracitricarpa is synonymous to the EU quarantine fungus P. citricarpa based on phylogenomic analyses.</title>
        <authorList>
            <consortium name="Lawrence Berkeley National Laboratory"/>
            <person name="Van ingen-buijs V.A."/>
            <person name="Van westerhoven A.C."/>
            <person name="Haridas S."/>
            <person name="Skiadas P."/>
            <person name="Martin F."/>
            <person name="Groenewald J.Z."/>
            <person name="Crous P.W."/>
            <person name="Seidl M.F."/>
        </authorList>
    </citation>
    <scope>NUCLEOTIDE SEQUENCE [LARGE SCALE GENOMIC DNA]</scope>
    <source>
        <strain evidence="8 9">CBS 141358</strain>
    </source>
</reference>
<organism evidence="8 9">
    <name type="scientific">Phyllosticta paracitricarpa</name>
    <dbReference type="NCBI Taxonomy" id="2016321"/>
    <lineage>
        <taxon>Eukaryota</taxon>
        <taxon>Fungi</taxon>
        <taxon>Dikarya</taxon>
        <taxon>Ascomycota</taxon>
        <taxon>Pezizomycotina</taxon>
        <taxon>Dothideomycetes</taxon>
        <taxon>Dothideomycetes incertae sedis</taxon>
        <taxon>Botryosphaeriales</taxon>
        <taxon>Phyllostictaceae</taxon>
        <taxon>Phyllosticta</taxon>
    </lineage>
</organism>
<comment type="caution">
    <text evidence="8">The sequence shown here is derived from an EMBL/GenBank/DDBJ whole genome shotgun (WGS) entry which is preliminary data.</text>
</comment>
<sequence length="376" mass="42072">MTRSLNDDLAKGGILRPSLWTPSRPVSPSRARRDTTVEDAASPATLDGQSAIVQQPHQTPDSGYGAAQSSSMPQHADLEAIEEHYHVPPVSEEVMREISAWIEQQNSSQRQHIEADAGLINRFVQLYFEYFHPVMPMLHKPSFNHTRMPWMLVLAVAAVGGEYAGLETCKAYVRKLWEYLRQAIGIFVEQYTAQTLQVWFAQVVLLSHIIMAYSGSKALVLTQQSQKNLLTTLARGLSWWRSEQSRRVIWSIWVLDVENGLHQGLPTLLPLNDQLDLELPCLDHVWDTRLNKLDEQTGAGLGRKVTLREALQAMHDSGKVADLDEFARRVVLLAVYQESRDLVQAAASLQRRGFLEFDGEMAAGSGSGGIDALYEG</sequence>
<evidence type="ECO:0000256" key="1">
    <source>
        <dbReference type="ARBA" id="ARBA00022723"/>
    </source>
</evidence>
<dbReference type="Proteomes" id="UP001367316">
    <property type="component" value="Unassembled WGS sequence"/>
</dbReference>
<dbReference type="InterPro" id="IPR007219">
    <property type="entry name" value="XnlR_reg_dom"/>
</dbReference>
<keyword evidence="2" id="KW-0862">Zinc</keyword>
<evidence type="ECO:0000313" key="8">
    <source>
        <dbReference type="EMBL" id="KAK7615161.1"/>
    </source>
</evidence>
<evidence type="ECO:0000313" key="9">
    <source>
        <dbReference type="Proteomes" id="UP001367316"/>
    </source>
</evidence>
<keyword evidence="5" id="KW-0539">Nucleus</keyword>
<proteinExistence type="predicted"/>
<evidence type="ECO:0000256" key="2">
    <source>
        <dbReference type="ARBA" id="ARBA00022833"/>
    </source>
</evidence>
<gene>
    <name evidence="8" type="ORF">JOL62DRAFT_608416</name>
</gene>
<evidence type="ECO:0000256" key="3">
    <source>
        <dbReference type="ARBA" id="ARBA00023015"/>
    </source>
</evidence>
<dbReference type="PANTHER" id="PTHR47660:SF2">
    <property type="entry name" value="TRANSCRIPTION FACTOR WITH C2H2 AND ZN(2)-CYS(6) DNA BINDING DOMAIN (EUROFUNG)"/>
    <property type="match status" value="1"/>
</dbReference>
<keyword evidence="9" id="KW-1185">Reference proteome</keyword>
<evidence type="ECO:0000256" key="6">
    <source>
        <dbReference type="SAM" id="MobiDB-lite"/>
    </source>
</evidence>
<dbReference type="Pfam" id="PF04082">
    <property type="entry name" value="Fungal_trans"/>
    <property type="match status" value="1"/>
</dbReference>
<dbReference type="PANTHER" id="PTHR47660">
    <property type="entry name" value="TRANSCRIPTION FACTOR WITH C2H2 AND ZN(2)-CYS(6) DNA BINDING DOMAIN (EUROFUNG)-RELATED-RELATED"/>
    <property type="match status" value="1"/>
</dbReference>
<evidence type="ECO:0000256" key="4">
    <source>
        <dbReference type="ARBA" id="ARBA00023163"/>
    </source>
</evidence>